<sequence length="121" mass="14177">MTPVVRSPTDWLLLHDYWDPFLKMQRKRLIPLHSTTKVSRCLRNQCAVRGALRRNIMEMIERDFKNCKDLVMTQVCIRSSLLEGLARGIGYPILKPFSDKRYKRGWKRSTNPSELVSDSPL</sequence>
<dbReference type="InParanoid" id="A0A0C2SUQ2"/>
<organism evidence="1 2">
    <name type="scientific">Amanita muscaria (strain Koide BX008)</name>
    <dbReference type="NCBI Taxonomy" id="946122"/>
    <lineage>
        <taxon>Eukaryota</taxon>
        <taxon>Fungi</taxon>
        <taxon>Dikarya</taxon>
        <taxon>Basidiomycota</taxon>
        <taxon>Agaricomycotina</taxon>
        <taxon>Agaricomycetes</taxon>
        <taxon>Agaricomycetidae</taxon>
        <taxon>Agaricales</taxon>
        <taxon>Pluteineae</taxon>
        <taxon>Amanitaceae</taxon>
        <taxon>Amanita</taxon>
    </lineage>
</organism>
<dbReference type="AlphaFoldDB" id="A0A0C2SUQ2"/>
<name>A0A0C2SUQ2_AMAMK</name>
<keyword evidence="2" id="KW-1185">Reference proteome</keyword>
<dbReference type="EMBL" id="KN818357">
    <property type="protein sequence ID" value="KIL57809.1"/>
    <property type="molecule type" value="Genomic_DNA"/>
</dbReference>
<protein>
    <submittedName>
        <fullName evidence="1">Uncharacterized protein</fullName>
    </submittedName>
</protein>
<dbReference type="HOGENOM" id="CLU_2037470_0_0_1"/>
<evidence type="ECO:0000313" key="1">
    <source>
        <dbReference type="EMBL" id="KIL57809.1"/>
    </source>
</evidence>
<gene>
    <name evidence="1" type="ORF">M378DRAFT_171328</name>
</gene>
<reference evidence="1 2" key="1">
    <citation type="submission" date="2014-04" db="EMBL/GenBank/DDBJ databases">
        <title>Evolutionary Origins and Diversification of the Mycorrhizal Mutualists.</title>
        <authorList>
            <consortium name="DOE Joint Genome Institute"/>
            <consortium name="Mycorrhizal Genomics Consortium"/>
            <person name="Kohler A."/>
            <person name="Kuo A."/>
            <person name="Nagy L.G."/>
            <person name="Floudas D."/>
            <person name="Copeland A."/>
            <person name="Barry K.W."/>
            <person name="Cichocki N."/>
            <person name="Veneault-Fourrey C."/>
            <person name="LaButti K."/>
            <person name="Lindquist E.A."/>
            <person name="Lipzen A."/>
            <person name="Lundell T."/>
            <person name="Morin E."/>
            <person name="Murat C."/>
            <person name="Riley R."/>
            <person name="Ohm R."/>
            <person name="Sun H."/>
            <person name="Tunlid A."/>
            <person name="Henrissat B."/>
            <person name="Grigoriev I.V."/>
            <person name="Hibbett D.S."/>
            <person name="Martin F."/>
        </authorList>
    </citation>
    <scope>NUCLEOTIDE SEQUENCE [LARGE SCALE GENOMIC DNA]</scope>
    <source>
        <strain evidence="1 2">Koide BX008</strain>
    </source>
</reference>
<evidence type="ECO:0000313" key="2">
    <source>
        <dbReference type="Proteomes" id="UP000054549"/>
    </source>
</evidence>
<dbReference type="Proteomes" id="UP000054549">
    <property type="component" value="Unassembled WGS sequence"/>
</dbReference>
<accession>A0A0C2SUQ2</accession>
<proteinExistence type="predicted"/>